<evidence type="ECO:0000313" key="1">
    <source>
        <dbReference type="EMBL" id="KAH7441984.1"/>
    </source>
</evidence>
<dbReference type="PROSITE" id="PS51257">
    <property type="entry name" value="PROKAR_LIPOPROTEIN"/>
    <property type="match status" value="1"/>
</dbReference>
<dbReference type="EMBL" id="CM035408">
    <property type="protein sequence ID" value="KAH7441984.1"/>
    <property type="molecule type" value="Genomic_DNA"/>
</dbReference>
<dbReference type="Proteomes" id="UP000825935">
    <property type="component" value="Chromosome 3"/>
</dbReference>
<name>A0A8T2V7X1_CERRI</name>
<evidence type="ECO:0000313" key="2">
    <source>
        <dbReference type="Proteomes" id="UP000825935"/>
    </source>
</evidence>
<reference evidence="1" key="1">
    <citation type="submission" date="2021-08" db="EMBL/GenBank/DDBJ databases">
        <title>WGS assembly of Ceratopteris richardii.</title>
        <authorList>
            <person name="Marchant D.B."/>
            <person name="Chen G."/>
            <person name="Jenkins J."/>
            <person name="Shu S."/>
            <person name="Leebens-Mack J."/>
            <person name="Grimwood J."/>
            <person name="Schmutz J."/>
            <person name="Soltis P."/>
            <person name="Soltis D."/>
            <person name="Chen Z.-H."/>
        </authorList>
    </citation>
    <scope>NUCLEOTIDE SEQUENCE</scope>
    <source>
        <strain evidence="1">Whitten #5841</strain>
        <tissue evidence="1">Leaf</tissue>
    </source>
</reference>
<organism evidence="1 2">
    <name type="scientific">Ceratopteris richardii</name>
    <name type="common">Triangle waterfern</name>
    <dbReference type="NCBI Taxonomy" id="49495"/>
    <lineage>
        <taxon>Eukaryota</taxon>
        <taxon>Viridiplantae</taxon>
        <taxon>Streptophyta</taxon>
        <taxon>Embryophyta</taxon>
        <taxon>Tracheophyta</taxon>
        <taxon>Polypodiopsida</taxon>
        <taxon>Polypodiidae</taxon>
        <taxon>Polypodiales</taxon>
        <taxon>Pteridineae</taxon>
        <taxon>Pteridaceae</taxon>
        <taxon>Parkerioideae</taxon>
        <taxon>Ceratopteris</taxon>
    </lineage>
</organism>
<keyword evidence="2" id="KW-1185">Reference proteome</keyword>
<protein>
    <submittedName>
        <fullName evidence="1">Uncharacterized protein</fullName>
    </submittedName>
</protein>
<dbReference type="AlphaFoldDB" id="A0A8T2V7X1"/>
<sequence>MEETHIRVRNSDSTQTPILFPLSFLSCSLRRTMPHPWSWPCFLTLSPRQCLSRIQSHGSQIKVLLSKSRSSTRHQEIPGLGHLLSKYRMDKVDQLIVCIVHF</sequence>
<gene>
    <name evidence="1" type="ORF">KP509_03G065200</name>
</gene>
<proteinExistence type="predicted"/>
<accession>A0A8T2V7X1</accession>
<comment type="caution">
    <text evidence="1">The sequence shown here is derived from an EMBL/GenBank/DDBJ whole genome shotgun (WGS) entry which is preliminary data.</text>
</comment>